<reference evidence="6 7" key="1">
    <citation type="submission" date="2023-07" db="EMBL/GenBank/DDBJ databases">
        <title>Sorghum-associated microbial communities from plants grown in Nebraska, USA.</title>
        <authorList>
            <person name="Schachtman D."/>
        </authorList>
    </citation>
    <scope>NUCLEOTIDE SEQUENCE [LARGE SCALE GENOMIC DNA]</scope>
    <source>
        <strain evidence="6 7">3262</strain>
    </source>
</reference>
<evidence type="ECO:0000256" key="4">
    <source>
        <dbReference type="PROSITE-ProRule" id="PRU00335"/>
    </source>
</evidence>
<dbReference type="RefSeq" id="WP_310099511.1">
    <property type="nucleotide sequence ID" value="NZ_JAVDUU010000004.1"/>
</dbReference>
<dbReference type="InterPro" id="IPR009057">
    <property type="entry name" value="Homeodomain-like_sf"/>
</dbReference>
<dbReference type="PANTHER" id="PTHR30055">
    <property type="entry name" value="HTH-TYPE TRANSCRIPTIONAL REGULATOR RUTR"/>
    <property type="match status" value="1"/>
</dbReference>
<dbReference type="Gene3D" id="1.10.357.10">
    <property type="entry name" value="Tetracycline Repressor, domain 2"/>
    <property type="match status" value="1"/>
</dbReference>
<name>A0ABU1TFJ6_9SPHI</name>
<dbReference type="Pfam" id="PF00440">
    <property type="entry name" value="TetR_N"/>
    <property type="match status" value="1"/>
</dbReference>
<protein>
    <submittedName>
        <fullName evidence="6">AcrR family transcriptional regulator</fullName>
    </submittedName>
</protein>
<feature type="DNA-binding region" description="H-T-H motif" evidence="4">
    <location>
        <begin position="25"/>
        <end position="44"/>
    </location>
</feature>
<evidence type="ECO:0000256" key="1">
    <source>
        <dbReference type="ARBA" id="ARBA00023015"/>
    </source>
</evidence>
<keyword evidence="3" id="KW-0804">Transcription</keyword>
<dbReference type="PRINTS" id="PR00455">
    <property type="entry name" value="HTHTETR"/>
</dbReference>
<feature type="domain" description="HTH tetR-type" evidence="5">
    <location>
        <begin position="2"/>
        <end position="62"/>
    </location>
</feature>
<comment type="caution">
    <text evidence="6">The sequence shown here is derived from an EMBL/GenBank/DDBJ whole genome shotgun (WGS) entry which is preliminary data.</text>
</comment>
<evidence type="ECO:0000256" key="3">
    <source>
        <dbReference type="ARBA" id="ARBA00023163"/>
    </source>
</evidence>
<evidence type="ECO:0000313" key="6">
    <source>
        <dbReference type="EMBL" id="MDR6944084.1"/>
    </source>
</evidence>
<evidence type="ECO:0000259" key="5">
    <source>
        <dbReference type="PROSITE" id="PS50977"/>
    </source>
</evidence>
<dbReference type="InterPro" id="IPR050109">
    <property type="entry name" value="HTH-type_TetR-like_transc_reg"/>
</dbReference>
<dbReference type="Proteomes" id="UP001247620">
    <property type="component" value="Unassembled WGS sequence"/>
</dbReference>
<dbReference type="SUPFAM" id="SSF46689">
    <property type="entry name" value="Homeodomain-like"/>
    <property type="match status" value="1"/>
</dbReference>
<keyword evidence="7" id="KW-1185">Reference proteome</keyword>
<evidence type="ECO:0000313" key="7">
    <source>
        <dbReference type="Proteomes" id="UP001247620"/>
    </source>
</evidence>
<sequence>MENKRNQLVNSAIGLFIKHGIISVTMDEVARASGMSKKTVYQYFANKGILVEAVVDLLIKQGENIIRLNVDTANDPVQELSLQQDLFNHLIALRYIFSDFILKRYPRAFKAFQEFKTDYMKAFIETNLKHGVEKGLYHHNLDVPSTVNIYLSVTDFLVFNNSRNYADIFVALNLFINGITTANGRQLYANYLKSS</sequence>
<organism evidence="6 7">
    <name type="scientific">Mucilaginibacter pocheonensis</name>
    <dbReference type="NCBI Taxonomy" id="398050"/>
    <lineage>
        <taxon>Bacteria</taxon>
        <taxon>Pseudomonadati</taxon>
        <taxon>Bacteroidota</taxon>
        <taxon>Sphingobacteriia</taxon>
        <taxon>Sphingobacteriales</taxon>
        <taxon>Sphingobacteriaceae</taxon>
        <taxon>Mucilaginibacter</taxon>
    </lineage>
</organism>
<evidence type="ECO:0000256" key="2">
    <source>
        <dbReference type="ARBA" id="ARBA00023125"/>
    </source>
</evidence>
<proteinExistence type="predicted"/>
<keyword evidence="2 4" id="KW-0238">DNA-binding</keyword>
<gene>
    <name evidence="6" type="ORF">J2W55_003944</name>
</gene>
<dbReference type="PANTHER" id="PTHR30055:SF234">
    <property type="entry name" value="HTH-TYPE TRANSCRIPTIONAL REGULATOR BETI"/>
    <property type="match status" value="1"/>
</dbReference>
<keyword evidence="1" id="KW-0805">Transcription regulation</keyword>
<accession>A0ABU1TFJ6</accession>
<dbReference type="EMBL" id="JAVDUU010000004">
    <property type="protein sequence ID" value="MDR6944084.1"/>
    <property type="molecule type" value="Genomic_DNA"/>
</dbReference>
<dbReference type="InterPro" id="IPR001647">
    <property type="entry name" value="HTH_TetR"/>
</dbReference>
<dbReference type="PROSITE" id="PS50977">
    <property type="entry name" value="HTH_TETR_2"/>
    <property type="match status" value="1"/>
</dbReference>